<dbReference type="AlphaFoldDB" id="A0A1I8MLY3"/>
<evidence type="ECO:0000256" key="2">
    <source>
        <dbReference type="SAM" id="MobiDB-lite"/>
    </source>
</evidence>
<reference evidence="3" key="1">
    <citation type="submission" date="2020-05" db="UniProtKB">
        <authorList>
            <consortium name="EnsemblMetazoa"/>
        </authorList>
    </citation>
    <scope>IDENTIFICATION</scope>
    <source>
        <strain evidence="3">Aabys</strain>
    </source>
</reference>
<feature type="coiled-coil region" evidence="1">
    <location>
        <begin position="809"/>
        <end position="861"/>
    </location>
</feature>
<evidence type="ECO:0000256" key="1">
    <source>
        <dbReference type="SAM" id="Coils"/>
    </source>
</evidence>
<dbReference type="Pfam" id="PF16045">
    <property type="entry name" value="LisH_2"/>
    <property type="match status" value="1"/>
</dbReference>
<dbReference type="VEuPathDB" id="VectorBase:MDOMA2_017537"/>
<evidence type="ECO:0000313" key="3">
    <source>
        <dbReference type="EnsemblMetazoa" id="MDOA006334-PA"/>
    </source>
</evidence>
<dbReference type="eggNOG" id="ENOG502SE10">
    <property type="taxonomic scope" value="Eukaryota"/>
</dbReference>
<sequence>MTDKNESGAKKLNLAELSKIPANEFEQHFHEWMERDDVARALQAKLRCDLIQNFNKTNLGKQIQAHTMSTCGGSTYRLTLSPLILALNTLVAEFLYAQNCHFTLSVFCTEVPFRNTLPDFESMRHYRFNEREINEIWEAVTGTLPTKRCLDSAILEEYETDASNSLLLLILKSLLNMKPQEMLHRTVEIQTEDNTEYQQKQSISVQATAVPPSPNKSKGKSPDNLRHINKYLLILSQKVNEMTREFEMLVRQKNLQKPQKSKSARSRDFLTLNKSLERINENVKQLTKSKTKSRRLTNVVESIDNLTKQFSKCAESFGQVTRELTKKERQNVMTASLEKTDSREKQTETVAQEKTYAEWIEEMRTTENGRKFLERVEHSLSKAVAKHKEQWQNENEIKMKQMKSLIKLHYKQKMLALLSRQSSEEQTNEARKLNETIEMKLKNFETKQMELLEKLQESSFELQEAQKVLQEKVQQKEVEIEVTKKQVNDQDNDMYLKNNEGRNLNQSTHYLNNNTNSNEVKEVNITRTLDISEADFTTPRDQKVEYIINEAKIRLKQLETESNCLEKHFQNYLERRRKENQSREDATSQLIQQSQRKTSEILSKIGSKPTSRALDRRRQFSSQSKSLPIQEDFDLDEEFMQLKEKLTTTQVNVEMTPKENSPVAELKNAILDAKNKFFENEQLFRERKERELIKESISNGRYEDGVGTPANLWNFSTDLETQLDVPKGIEREQIIVFNINTKRENDLAKSEDSLRKPKSDNVYKEEQIVENKSKLLDKKSPRRELFPSKEPAIYFEENMPRRSSLPTVNTNLRQTLKDLKTYTQSLEQKKDKSEESSEELIKQSMAKMKELFEENVKAKAKLGDVLEITKNTIKNDDNIGVSAIGERTLDTLDLNLTNTTATTTHTTTMTSTSAASLEESNFNENLNTNMTGTSPQETPETQLNMPQMKQIAFNTNNKVIPLPLQLTSDSEDDSLKLNTKENQDSAAGISEISSDEDMIMPDDKTIPKLPFSSKAPESTVEIGEAISETQPDFITLPRLNSTSESSESTDPALVMPMDRMGTNKKAPNSSNEESEGDFWA</sequence>
<feature type="coiled-coil region" evidence="1">
    <location>
        <begin position="423"/>
        <end position="493"/>
    </location>
</feature>
<protein>
    <submittedName>
        <fullName evidence="3">Uncharacterized protein</fullName>
    </submittedName>
</protein>
<dbReference type="STRING" id="7370.A0A1I8MLY3"/>
<dbReference type="KEGG" id="mde:101899016"/>
<gene>
    <name evidence="3" type="primary">101899016</name>
</gene>
<feature type="region of interest" description="Disordered" evidence="2">
    <location>
        <begin position="576"/>
        <end position="625"/>
    </location>
</feature>
<organism evidence="3">
    <name type="scientific">Musca domestica</name>
    <name type="common">House fly</name>
    <dbReference type="NCBI Taxonomy" id="7370"/>
    <lineage>
        <taxon>Eukaryota</taxon>
        <taxon>Metazoa</taxon>
        <taxon>Ecdysozoa</taxon>
        <taxon>Arthropoda</taxon>
        <taxon>Hexapoda</taxon>
        <taxon>Insecta</taxon>
        <taxon>Pterygota</taxon>
        <taxon>Neoptera</taxon>
        <taxon>Endopterygota</taxon>
        <taxon>Diptera</taxon>
        <taxon>Brachycera</taxon>
        <taxon>Muscomorpha</taxon>
        <taxon>Muscoidea</taxon>
        <taxon>Muscidae</taxon>
        <taxon>Musca</taxon>
    </lineage>
</organism>
<feature type="compositionally biased region" description="Basic and acidic residues" evidence="2">
    <location>
        <begin position="576"/>
        <end position="586"/>
    </location>
</feature>
<dbReference type="VEuPathDB" id="VectorBase:MDOA006334"/>
<dbReference type="InterPro" id="IPR006594">
    <property type="entry name" value="LisH"/>
</dbReference>
<feature type="compositionally biased region" description="Polar residues" evidence="2">
    <location>
        <begin position="196"/>
        <end position="207"/>
    </location>
</feature>
<dbReference type="RefSeq" id="XP_005185855.2">
    <property type="nucleotide sequence ID" value="XM_005185798.3"/>
</dbReference>
<feature type="region of interest" description="Disordered" evidence="2">
    <location>
        <begin position="193"/>
        <end position="224"/>
    </location>
</feature>
<accession>A0A1I8MLY3</accession>
<proteinExistence type="predicted"/>
<dbReference type="EnsemblMetazoa" id="MDOA006334-RA">
    <property type="protein sequence ID" value="MDOA006334-PA"/>
    <property type="gene ID" value="MDOA006334"/>
</dbReference>
<dbReference type="OrthoDB" id="206339at2759"/>
<feature type="compositionally biased region" description="Polar residues" evidence="2">
    <location>
        <begin position="587"/>
        <end position="596"/>
    </location>
</feature>
<keyword evidence="1" id="KW-0175">Coiled coil</keyword>
<feature type="coiled-coil region" evidence="1">
    <location>
        <begin position="548"/>
        <end position="575"/>
    </location>
</feature>
<name>A0A1I8MLY3_MUSDO</name>
<feature type="compositionally biased region" description="Polar residues" evidence="2">
    <location>
        <begin position="1027"/>
        <end position="1049"/>
    </location>
</feature>
<feature type="region of interest" description="Disordered" evidence="2">
    <location>
        <begin position="978"/>
        <end position="1080"/>
    </location>
</feature>